<evidence type="ECO:0000256" key="1">
    <source>
        <dbReference type="SAM" id="MobiDB-lite"/>
    </source>
</evidence>
<proteinExistence type="predicted"/>
<dbReference type="EMBL" id="JASPKY010000506">
    <property type="protein sequence ID" value="KAK9694651.1"/>
    <property type="molecule type" value="Genomic_DNA"/>
</dbReference>
<evidence type="ECO:0000313" key="2">
    <source>
        <dbReference type="EMBL" id="KAK9694651.1"/>
    </source>
</evidence>
<evidence type="ECO:0000313" key="3">
    <source>
        <dbReference type="Proteomes" id="UP001458880"/>
    </source>
</evidence>
<protein>
    <submittedName>
        <fullName evidence="2">Uncharacterized protein</fullName>
    </submittedName>
</protein>
<reference evidence="2 3" key="1">
    <citation type="journal article" date="2024" name="BMC Genomics">
        <title>De novo assembly and annotation of Popillia japonica's genome with initial clues to its potential as an invasive pest.</title>
        <authorList>
            <person name="Cucini C."/>
            <person name="Boschi S."/>
            <person name="Funari R."/>
            <person name="Cardaioli E."/>
            <person name="Iannotti N."/>
            <person name="Marturano G."/>
            <person name="Paoli F."/>
            <person name="Bruttini M."/>
            <person name="Carapelli A."/>
            <person name="Frati F."/>
            <person name="Nardi F."/>
        </authorList>
    </citation>
    <scope>NUCLEOTIDE SEQUENCE [LARGE SCALE GENOMIC DNA]</scope>
    <source>
        <strain evidence="2">DMR45628</strain>
    </source>
</reference>
<name>A0AAW1IX30_POPJA</name>
<feature type="region of interest" description="Disordered" evidence="1">
    <location>
        <begin position="29"/>
        <end position="96"/>
    </location>
</feature>
<feature type="compositionally biased region" description="Basic and acidic residues" evidence="1">
    <location>
        <begin position="81"/>
        <end position="96"/>
    </location>
</feature>
<comment type="caution">
    <text evidence="2">The sequence shown here is derived from an EMBL/GenBank/DDBJ whole genome shotgun (WGS) entry which is preliminary data.</text>
</comment>
<organism evidence="2 3">
    <name type="scientific">Popillia japonica</name>
    <name type="common">Japanese beetle</name>
    <dbReference type="NCBI Taxonomy" id="7064"/>
    <lineage>
        <taxon>Eukaryota</taxon>
        <taxon>Metazoa</taxon>
        <taxon>Ecdysozoa</taxon>
        <taxon>Arthropoda</taxon>
        <taxon>Hexapoda</taxon>
        <taxon>Insecta</taxon>
        <taxon>Pterygota</taxon>
        <taxon>Neoptera</taxon>
        <taxon>Endopterygota</taxon>
        <taxon>Coleoptera</taxon>
        <taxon>Polyphaga</taxon>
        <taxon>Scarabaeiformia</taxon>
        <taxon>Scarabaeidae</taxon>
        <taxon>Rutelinae</taxon>
        <taxon>Popillia</taxon>
    </lineage>
</organism>
<feature type="compositionally biased region" description="Acidic residues" evidence="1">
    <location>
        <begin position="56"/>
        <end position="80"/>
    </location>
</feature>
<gene>
    <name evidence="2" type="ORF">QE152_g33389</name>
</gene>
<feature type="compositionally biased region" description="Polar residues" evidence="1">
    <location>
        <begin position="34"/>
        <end position="46"/>
    </location>
</feature>
<dbReference type="Proteomes" id="UP001458880">
    <property type="component" value="Unassembled WGS sequence"/>
</dbReference>
<accession>A0AAW1IX30</accession>
<sequence>MNSIIESNTAEGHYRNSVQTYWKIQRMNREQHSGRSLQEFSPNLLENSEKVNEDHQNDEENQNNENTEEDLSDEETDCDENLEKNGTDDDRRRPFR</sequence>
<dbReference type="AlphaFoldDB" id="A0AAW1IX30"/>
<keyword evidence="3" id="KW-1185">Reference proteome</keyword>